<feature type="active site" description="Proton acceptor" evidence="3">
    <location>
        <position position="194"/>
    </location>
</feature>
<protein>
    <submittedName>
        <fullName evidence="6">dTDP-4-amino-4,6-dideoxygalactose transaminase</fullName>
    </submittedName>
</protein>
<gene>
    <name evidence="6" type="ORF">DFR29_101431</name>
</gene>
<dbReference type="InterPro" id="IPR015421">
    <property type="entry name" value="PyrdxlP-dep_Trfase_major"/>
</dbReference>
<dbReference type="InterPro" id="IPR000653">
    <property type="entry name" value="DegT/StrS_aminotransferase"/>
</dbReference>
<keyword evidence="7" id="KW-1185">Reference proteome</keyword>
<evidence type="ECO:0000256" key="4">
    <source>
        <dbReference type="PIRSR" id="PIRSR000390-2"/>
    </source>
</evidence>
<evidence type="ECO:0000256" key="2">
    <source>
        <dbReference type="ARBA" id="ARBA00037999"/>
    </source>
</evidence>
<dbReference type="InterPro" id="IPR015422">
    <property type="entry name" value="PyrdxlP-dep_Trfase_small"/>
</dbReference>
<dbReference type="CDD" id="cd00616">
    <property type="entry name" value="AHBA_syn"/>
    <property type="match status" value="1"/>
</dbReference>
<reference evidence="6 7" key="1">
    <citation type="submission" date="2019-03" db="EMBL/GenBank/DDBJ databases">
        <title>Genomic Encyclopedia of Type Strains, Phase IV (KMG-IV): sequencing the most valuable type-strain genomes for metagenomic binning, comparative biology and taxonomic classification.</title>
        <authorList>
            <person name="Goeker M."/>
        </authorList>
    </citation>
    <scope>NUCLEOTIDE SEQUENCE [LARGE SCALE GENOMIC DNA]</scope>
    <source>
        <strain evidence="6 7">DSM 21667</strain>
    </source>
</reference>
<dbReference type="PIRSF" id="PIRSF000390">
    <property type="entry name" value="PLP_StrS"/>
    <property type="match status" value="1"/>
</dbReference>
<organism evidence="6 7">
    <name type="scientific">Tahibacter aquaticus</name>
    <dbReference type="NCBI Taxonomy" id="520092"/>
    <lineage>
        <taxon>Bacteria</taxon>
        <taxon>Pseudomonadati</taxon>
        <taxon>Pseudomonadota</taxon>
        <taxon>Gammaproteobacteria</taxon>
        <taxon>Lysobacterales</taxon>
        <taxon>Rhodanobacteraceae</taxon>
        <taxon>Tahibacter</taxon>
    </lineage>
</organism>
<evidence type="ECO:0000313" key="7">
    <source>
        <dbReference type="Proteomes" id="UP000295293"/>
    </source>
</evidence>
<name>A0A4R6ZA44_9GAMM</name>
<dbReference type="EMBL" id="SNZH01000001">
    <property type="protein sequence ID" value="TDR48807.1"/>
    <property type="molecule type" value="Genomic_DNA"/>
</dbReference>
<dbReference type="SUPFAM" id="SSF53383">
    <property type="entry name" value="PLP-dependent transferases"/>
    <property type="match status" value="1"/>
</dbReference>
<accession>A0A4R6ZA44</accession>
<dbReference type="GO" id="GO:0030170">
    <property type="term" value="F:pyridoxal phosphate binding"/>
    <property type="evidence" value="ECO:0007669"/>
    <property type="project" value="TreeGrafter"/>
</dbReference>
<dbReference type="Gene3D" id="3.40.640.10">
    <property type="entry name" value="Type I PLP-dependent aspartate aminotransferase-like (Major domain)"/>
    <property type="match status" value="1"/>
</dbReference>
<evidence type="ECO:0000256" key="3">
    <source>
        <dbReference type="PIRSR" id="PIRSR000390-1"/>
    </source>
</evidence>
<dbReference type="GO" id="GO:0000271">
    <property type="term" value="P:polysaccharide biosynthetic process"/>
    <property type="evidence" value="ECO:0007669"/>
    <property type="project" value="TreeGrafter"/>
</dbReference>
<dbReference type="Gene3D" id="3.90.1150.10">
    <property type="entry name" value="Aspartate Aminotransferase, domain 1"/>
    <property type="match status" value="1"/>
</dbReference>
<dbReference type="InterPro" id="IPR015424">
    <property type="entry name" value="PyrdxlP-dep_Trfase"/>
</dbReference>
<dbReference type="Proteomes" id="UP000295293">
    <property type="component" value="Unassembled WGS sequence"/>
</dbReference>
<dbReference type="GO" id="GO:0008483">
    <property type="term" value="F:transaminase activity"/>
    <property type="evidence" value="ECO:0007669"/>
    <property type="project" value="TreeGrafter"/>
</dbReference>
<dbReference type="PANTHER" id="PTHR30244:SF36">
    <property type="entry name" value="3-OXO-GLUCOSE-6-PHOSPHATE:GLUTAMATE AMINOTRANSFERASE"/>
    <property type="match status" value="1"/>
</dbReference>
<dbReference type="AlphaFoldDB" id="A0A4R6ZA44"/>
<dbReference type="PANTHER" id="PTHR30244">
    <property type="entry name" value="TRANSAMINASE"/>
    <property type="match status" value="1"/>
</dbReference>
<sequence length="372" mass="40097">MSAPATEQAPLRLNDLKRHTAALRERILAATTRVIDSGWFILGPELEAFEREFAAFCGAGHGVGVANGTEAIELALRAFSIGAGDEVVIAANAGMYSTTALLAVGATPVYADVREQDLTLDPAATEAAITPRTRAVIATHLYGRLADVRAFRALADRHGIVFIEDCAQSHGAAEDGIRAGAWGDAASFSFYPTKNLGACGDAGLVTCRDADVAARLRRLRQYGWASKYVVIDGPARNSRLDELQAAILREKLPLLDSWNARRREIAATYAAVAVPDLRHPDVSGEGYVAHLYVMRSTRRDALRDHLLAAGILAEVHYPVLDNEQPKVDRRDLSASLPNSVRAISEILTLPCFPEMDGTDIARVCAALQTWSA</sequence>
<dbReference type="Pfam" id="PF01041">
    <property type="entry name" value="DegT_DnrJ_EryC1"/>
    <property type="match status" value="1"/>
</dbReference>
<evidence type="ECO:0000256" key="5">
    <source>
        <dbReference type="RuleBase" id="RU004508"/>
    </source>
</evidence>
<proteinExistence type="inferred from homology"/>
<feature type="modified residue" description="N6-(pyridoxal phosphate)lysine" evidence="4">
    <location>
        <position position="194"/>
    </location>
</feature>
<evidence type="ECO:0000313" key="6">
    <source>
        <dbReference type="EMBL" id="TDR48807.1"/>
    </source>
</evidence>
<keyword evidence="1 4" id="KW-0663">Pyridoxal phosphate</keyword>
<comment type="caution">
    <text evidence="6">The sequence shown here is derived from an EMBL/GenBank/DDBJ whole genome shotgun (WGS) entry which is preliminary data.</text>
</comment>
<evidence type="ECO:0000256" key="1">
    <source>
        <dbReference type="ARBA" id="ARBA00022898"/>
    </source>
</evidence>
<dbReference type="RefSeq" id="WP_133816914.1">
    <property type="nucleotide sequence ID" value="NZ_SNZH01000001.1"/>
</dbReference>
<comment type="similarity">
    <text evidence="2 5">Belongs to the DegT/DnrJ/EryC1 family.</text>
</comment>
<dbReference type="OrthoDB" id="9804264at2"/>